<dbReference type="Proteomes" id="UP001057279">
    <property type="component" value="Linkage Group LG20"/>
</dbReference>
<accession>A0ACB9UB90</accession>
<organism evidence="1 2">
    <name type="scientific">Ovis ammon polii x Ovis aries</name>
    <dbReference type="NCBI Taxonomy" id="2918886"/>
    <lineage>
        <taxon>Eukaryota</taxon>
        <taxon>Metazoa</taxon>
        <taxon>Chordata</taxon>
        <taxon>Craniata</taxon>
        <taxon>Vertebrata</taxon>
        <taxon>Euteleostomi</taxon>
        <taxon>Mammalia</taxon>
        <taxon>Eutheria</taxon>
        <taxon>Laurasiatheria</taxon>
        <taxon>Artiodactyla</taxon>
        <taxon>Ruminantia</taxon>
        <taxon>Pecora</taxon>
        <taxon>Bovidae</taxon>
        <taxon>Caprinae</taxon>
        <taxon>Ovis</taxon>
    </lineage>
</organism>
<sequence>MERLMVLLCLAGNRDMYSLEPMYYDLSNISDAKSDYLAHENSLAKLLTQCNRLVCIDTDFVSQVSSFFLLNMDPKASDFLENFQQAECTLTDLTADVLVCPLRPVERFRDMSPEEVTDLFQAAQRVGTVVEKHFQGTSLTFSMQDGPEAGQTVKHVHIHVLPRKAGDFQRNDSIYDAYLRFSLKCGEGFDKTMTSKSPAYAQPCKTCLTGKRILLHKNSGKRRHVLSPPLRGYHAFFWSRRVSLFLLDSGQGIREAVFLFPPQRSGPQFQSELNKQALTSRQSAKHGTDLGVLGAGLLPVFTALGSTKAD</sequence>
<protein>
    <submittedName>
        <fullName evidence="1">Uncharacterized protein</fullName>
    </submittedName>
</protein>
<comment type="caution">
    <text evidence="1">The sequence shown here is derived from an EMBL/GenBank/DDBJ whole genome shotgun (WGS) entry which is preliminary data.</text>
</comment>
<evidence type="ECO:0000313" key="2">
    <source>
        <dbReference type="Proteomes" id="UP001057279"/>
    </source>
</evidence>
<name>A0ACB9UB90_9CETA</name>
<proteinExistence type="predicted"/>
<keyword evidence="2" id="KW-1185">Reference proteome</keyword>
<dbReference type="EMBL" id="CM043045">
    <property type="protein sequence ID" value="KAI4563767.1"/>
    <property type="molecule type" value="Genomic_DNA"/>
</dbReference>
<evidence type="ECO:0000313" key="1">
    <source>
        <dbReference type="EMBL" id="KAI4563767.1"/>
    </source>
</evidence>
<gene>
    <name evidence="1" type="ORF">MJG53_016341</name>
</gene>
<reference evidence="1" key="1">
    <citation type="submission" date="2022-03" db="EMBL/GenBank/DDBJ databases">
        <title>Genomic analyses of argali, domestic sheep and their hybrids provide insights into chromosomal evolution, heterosis and genetic basis of agronomic traits.</title>
        <authorList>
            <person name="Li M."/>
        </authorList>
    </citation>
    <scope>NUCLEOTIDE SEQUENCE</scope>
    <source>
        <strain evidence="1">F1 hybrid</strain>
    </source>
</reference>